<dbReference type="AlphaFoldDB" id="A0A4Y2A9U2"/>
<dbReference type="EMBL" id="BGPR01000008">
    <property type="protein sequence ID" value="GBL75704.1"/>
    <property type="molecule type" value="Genomic_DNA"/>
</dbReference>
<keyword evidence="2" id="KW-1185">Reference proteome</keyword>
<name>A0A4Y2A9U2_ARAVE</name>
<proteinExistence type="predicted"/>
<comment type="caution">
    <text evidence="1">The sequence shown here is derived from an EMBL/GenBank/DDBJ whole genome shotgun (WGS) entry which is preliminary data.</text>
</comment>
<accession>A0A4Y2A9U2</accession>
<dbReference type="Proteomes" id="UP000499080">
    <property type="component" value="Unassembled WGS sequence"/>
</dbReference>
<evidence type="ECO:0000313" key="1">
    <source>
        <dbReference type="EMBL" id="GBL75704.1"/>
    </source>
</evidence>
<gene>
    <name evidence="1" type="ORF">AVEN_155011_1</name>
</gene>
<reference evidence="1 2" key="1">
    <citation type="journal article" date="2019" name="Sci. Rep.">
        <title>Orb-weaving spider Araneus ventricosus genome elucidates the spidroin gene catalogue.</title>
        <authorList>
            <person name="Kono N."/>
            <person name="Nakamura H."/>
            <person name="Ohtoshi R."/>
            <person name="Moran D.A.P."/>
            <person name="Shinohara A."/>
            <person name="Yoshida Y."/>
            <person name="Fujiwara M."/>
            <person name="Mori M."/>
            <person name="Tomita M."/>
            <person name="Arakawa K."/>
        </authorList>
    </citation>
    <scope>NUCLEOTIDE SEQUENCE [LARGE SCALE GENOMIC DNA]</scope>
</reference>
<sequence length="122" mass="13960">MRLFIFPSTDFSQLPYLPSALGWSVFGTRDQCKVVCRKRNVSCTFRFNVCDIYQTSTANNMLKLLNICIAILNSRISVFDSSVWVVNLSTLVVPILLLNVSEDEEIFFIFLVQRVSANQKKL</sequence>
<evidence type="ECO:0000313" key="2">
    <source>
        <dbReference type="Proteomes" id="UP000499080"/>
    </source>
</evidence>
<organism evidence="1 2">
    <name type="scientific">Araneus ventricosus</name>
    <name type="common">Orbweaver spider</name>
    <name type="synonym">Epeira ventricosa</name>
    <dbReference type="NCBI Taxonomy" id="182803"/>
    <lineage>
        <taxon>Eukaryota</taxon>
        <taxon>Metazoa</taxon>
        <taxon>Ecdysozoa</taxon>
        <taxon>Arthropoda</taxon>
        <taxon>Chelicerata</taxon>
        <taxon>Arachnida</taxon>
        <taxon>Araneae</taxon>
        <taxon>Araneomorphae</taxon>
        <taxon>Entelegynae</taxon>
        <taxon>Araneoidea</taxon>
        <taxon>Araneidae</taxon>
        <taxon>Araneus</taxon>
    </lineage>
</organism>
<protein>
    <submittedName>
        <fullName evidence="1">Uncharacterized protein</fullName>
    </submittedName>
</protein>